<dbReference type="PROSITE" id="PS00012">
    <property type="entry name" value="PHOSPHOPANTETHEINE"/>
    <property type="match status" value="1"/>
</dbReference>
<accession>A0ABW2P270</accession>
<evidence type="ECO:0000313" key="6">
    <source>
        <dbReference type="EMBL" id="MFC7383058.1"/>
    </source>
</evidence>
<dbReference type="Proteomes" id="UP001596496">
    <property type="component" value="Unassembled WGS sequence"/>
</dbReference>
<dbReference type="InterPro" id="IPR000873">
    <property type="entry name" value="AMP-dep_synth/lig_dom"/>
</dbReference>
<dbReference type="InterPro" id="IPR009081">
    <property type="entry name" value="PP-bd_ACP"/>
</dbReference>
<dbReference type="Gene3D" id="3.40.50.12780">
    <property type="entry name" value="N-terminal domain of ligase-like"/>
    <property type="match status" value="1"/>
</dbReference>
<dbReference type="InterPro" id="IPR020845">
    <property type="entry name" value="AMP-binding_CS"/>
</dbReference>
<dbReference type="Pfam" id="PF13193">
    <property type="entry name" value="AMP-binding_C"/>
    <property type="match status" value="1"/>
</dbReference>
<dbReference type="PANTHER" id="PTHR45527:SF1">
    <property type="entry name" value="FATTY ACID SYNTHASE"/>
    <property type="match status" value="1"/>
</dbReference>
<dbReference type="PROSITE" id="PS00455">
    <property type="entry name" value="AMP_BINDING"/>
    <property type="match status" value="1"/>
</dbReference>
<name>A0ABW2P270_9ACTN</name>
<dbReference type="PROSITE" id="PS50075">
    <property type="entry name" value="CARRIER"/>
    <property type="match status" value="1"/>
</dbReference>
<gene>
    <name evidence="6" type="ORF">ACFQSB_12630</name>
</gene>
<dbReference type="InterPro" id="IPR006162">
    <property type="entry name" value="Ppantetheine_attach_site"/>
</dbReference>
<evidence type="ECO:0000256" key="3">
    <source>
        <dbReference type="ARBA" id="ARBA00022553"/>
    </source>
</evidence>
<evidence type="ECO:0000259" key="5">
    <source>
        <dbReference type="PROSITE" id="PS50075"/>
    </source>
</evidence>
<dbReference type="SUPFAM" id="SSF52777">
    <property type="entry name" value="CoA-dependent acyltransferases"/>
    <property type="match status" value="2"/>
</dbReference>
<comment type="caution">
    <text evidence="6">The sequence shown here is derived from an EMBL/GenBank/DDBJ whole genome shotgun (WGS) entry which is preliminary data.</text>
</comment>
<dbReference type="InterPro" id="IPR025110">
    <property type="entry name" value="AMP-bd_C"/>
</dbReference>
<dbReference type="SMART" id="SM00823">
    <property type="entry name" value="PKS_PP"/>
    <property type="match status" value="1"/>
</dbReference>
<evidence type="ECO:0000256" key="2">
    <source>
        <dbReference type="ARBA" id="ARBA00022450"/>
    </source>
</evidence>
<proteinExistence type="predicted"/>
<dbReference type="Gene3D" id="3.30.559.30">
    <property type="entry name" value="Nonribosomal peptide synthetase, condensation domain"/>
    <property type="match status" value="1"/>
</dbReference>
<keyword evidence="7" id="KW-1185">Reference proteome</keyword>
<dbReference type="Gene3D" id="3.30.300.30">
    <property type="match status" value="1"/>
</dbReference>
<dbReference type="EMBL" id="JBHTCG010000007">
    <property type="protein sequence ID" value="MFC7383058.1"/>
    <property type="molecule type" value="Genomic_DNA"/>
</dbReference>
<dbReference type="InterPro" id="IPR036736">
    <property type="entry name" value="ACP-like_sf"/>
</dbReference>
<dbReference type="Pfam" id="PF00550">
    <property type="entry name" value="PP-binding"/>
    <property type="match status" value="1"/>
</dbReference>
<organism evidence="6 7">
    <name type="scientific">Sphaerisporangium rhizosphaerae</name>
    <dbReference type="NCBI Taxonomy" id="2269375"/>
    <lineage>
        <taxon>Bacteria</taxon>
        <taxon>Bacillati</taxon>
        <taxon>Actinomycetota</taxon>
        <taxon>Actinomycetes</taxon>
        <taxon>Streptosporangiales</taxon>
        <taxon>Streptosporangiaceae</taxon>
        <taxon>Sphaerisporangium</taxon>
    </lineage>
</organism>
<dbReference type="SUPFAM" id="SSF47336">
    <property type="entry name" value="ACP-like"/>
    <property type="match status" value="1"/>
</dbReference>
<feature type="region of interest" description="Disordered" evidence="4">
    <location>
        <begin position="117"/>
        <end position="165"/>
    </location>
</feature>
<dbReference type="InterPro" id="IPR010071">
    <property type="entry name" value="AA_adenyl_dom"/>
</dbReference>
<dbReference type="InterPro" id="IPR045851">
    <property type="entry name" value="AMP-bd_C_sf"/>
</dbReference>
<sequence>MRPDPRWNATALPYRVDTIHELVREQAARRPGAVALVDGEVRVTYGTLDAASEEYAVRLAEAGVGPGMTVPVVLPRSARLVAVLLAVLKRGAAYAALDPRWPAARLTALARQCGSIVVTDHPDPADPAGPDGPDGPDGDEAGGPLAAGSRVDGTGDRGAEGWPVPVWSPPAADLAEVAATARAHEPVAVAGDAPASIFFTSGTTGAPKGVVSPHRGTVRLFQDCAFADFGAHTVMPQAAPLPWDAFNLELWSTLMNGGTSVLVHGEHLLPGRLREMVARHGVDTLWLTASLFNLYVDEDPAAFEGVRQVMTGGERLSVSHVRRFLTRHPGIRLVNAYGPVESTIFATTHPITLDDLGAHAQVPIGRPVANTAVHVLSGDDRPCAVGERGEICIAGDGLAVEYLGDPGLTSRRFTTVDLDGVPTRVYRTGDLGHWSDSGLLHFAGRADRQVKIRGNRIEPGEIERAAGEVAGVGWCAAVPVEEDGTFRRLVLFYRSAAGAGVDPAGLTALLRRRLPGYLVPDEVREVRHIPLTPTGKLDHPALLAMTSAVPRPGPPAGGGAPEAAAGVAGQGSLRADLAAVYAEVLGVAHVPGDVPFFALGGDSLDAMRLCTRVEARFGTAVPISQLFRTPEVDALAGWLERPVAAAAEDVPEEAVDPARVPLMPMQVGFLLRHLIDPGDVSGLCRMAWWLDGPVDERALAGAVRDVTARHEALRARYVFDDDAVAVVTGGASTEWRVLPDELYEEAAWRTLDAALSRPLDLAEGEVWRAGLVRAAGSGRTLFGLAVHHVAFDEWSQEVLCADLSAAYRSRLGEHGRPGADPSEVGRSGDGHADGEPPQGARPGDGRSGVDRPSGRGAAPTLAEVVTEYRRQLRQADLAVQREYWRSALRGLPRPAVPRVPVAFDLLADERPATGGLAWRVTAEELAVWDRAARAHGATRFAVLLAAYADVLYRVTGEGDLTVGTPVARRGGPVLEDALTCLIDTVCVRLRPGLAGDAGTLIGQARDAAGAALAAADVPFSEVVELVNPVREGMSNPLYRVMFSLHDRQPRLRLAGCAAEFRRPEAVDATCDLVTGVWPDDGGGCEVRLAHRPDQVPAGAARAVGEAFTAALRLGPRSLRAEPSALLTR</sequence>
<comment type="cofactor">
    <cofactor evidence="1">
        <name>pantetheine 4'-phosphate</name>
        <dbReference type="ChEBI" id="CHEBI:47942"/>
    </cofactor>
</comment>
<dbReference type="Pfam" id="PF00501">
    <property type="entry name" value="AMP-binding"/>
    <property type="match status" value="1"/>
</dbReference>
<reference evidence="7" key="1">
    <citation type="journal article" date="2019" name="Int. J. Syst. Evol. Microbiol.">
        <title>The Global Catalogue of Microorganisms (GCM) 10K type strain sequencing project: providing services to taxonomists for standard genome sequencing and annotation.</title>
        <authorList>
            <consortium name="The Broad Institute Genomics Platform"/>
            <consortium name="The Broad Institute Genome Sequencing Center for Infectious Disease"/>
            <person name="Wu L."/>
            <person name="Ma J."/>
        </authorList>
    </citation>
    <scope>NUCLEOTIDE SEQUENCE [LARGE SCALE GENOMIC DNA]</scope>
    <source>
        <strain evidence="7">CECT 7649</strain>
    </source>
</reference>
<dbReference type="Pfam" id="PF00668">
    <property type="entry name" value="Condensation"/>
    <property type="match status" value="2"/>
</dbReference>
<feature type="region of interest" description="Disordered" evidence="4">
    <location>
        <begin position="812"/>
        <end position="860"/>
    </location>
</feature>
<evidence type="ECO:0000313" key="7">
    <source>
        <dbReference type="Proteomes" id="UP001596496"/>
    </source>
</evidence>
<dbReference type="InterPro" id="IPR020806">
    <property type="entry name" value="PKS_PP-bd"/>
</dbReference>
<feature type="compositionally biased region" description="Basic and acidic residues" evidence="4">
    <location>
        <begin position="843"/>
        <end position="853"/>
    </location>
</feature>
<keyword evidence="3" id="KW-0597">Phosphoprotein</keyword>
<dbReference type="InterPro" id="IPR023213">
    <property type="entry name" value="CAT-like_dom_sf"/>
</dbReference>
<dbReference type="PANTHER" id="PTHR45527">
    <property type="entry name" value="NONRIBOSOMAL PEPTIDE SYNTHETASE"/>
    <property type="match status" value="1"/>
</dbReference>
<dbReference type="InterPro" id="IPR001242">
    <property type="entry name" value="Condensation_dom"/>
</dbReference>
<keyword evidence="2" id="KW-0596">Phosphopantetheine</keyword>
<dbReference type="Gene3D" id="3.30.559.10">
    <property type="entry name" value="Chloramphenicol acetyltransferase-like domain"/>
    <property type="match status" value="1"/>
</dbReference>
<protein>
    <submittedName>
        <fullName evidence="6">Amino acid adenylation domain-containing protein</fullName>
    </submittedName>
</protein>
<dbReference type="RefSeq" id="WP_380826458.1">
    <property type="nucleotide sequence ID" value="NZ_JBHTCG010000007.1"/>
</dbReference>
<dbReference type="NCBIfam" id="TIGR01733">
    <property type="entry name" value="AA-adenyl-dom"/>
    <property type="match status" value="1"/>
</dbReference>
<evidence type="ECO:0000256" key="4">
    <source>
        <dbReference type="SAM" id="MobiDB-lite"/>
    </source>
</evidence>
<dbReference type="InterPro" id="IPR042099">
    <property type="entry name" value="ANL_N_sf"/>
</dbReference>
<dbReference type="SUPFAM" id="SSF56801">
    <property type="entry name" value="Acetyl-CoA synthetase-like"/>
    <property type="match status" value="1"/>
</dbReference>
<dbReference type="Gene3D" id="1.10.1200.10">
    <property type="entry name" value="ACP-like"/>
    <property type="match status" value="1"/>
</dbReference>
<evidence type="ECO:0000256" key="1">
    <source>
        <dbReference type="ARBA" id="ARBA00001957"/>
    </source>
</evidence>
<feature type="domain" description="Carrier" evidence="5">
    <location>
        <begin position="568"/>
        <end position="643"/>
    </location>
</feature>